<dbReference type="AlphaFoldDB" id="A0A1L9SKH0"/>
<sequence length="373" mass="40297">MLPSVSLSAFFVVPFLTLISIPLILSAYVTVCFSFLALFLRVSIVYLELCFALATNYFVIATSPTSSFLTFTASEPASPTSTTSRSRPAADHLSALPRSPSSPTRGRSLPALKRSYSAVATDGSQGATGRSHRKNLGRNGMRFASSTTLHGLVSGDERRDFEGLGGWRIPATSTHRGLTPSSSVSSLSAGGDDEDETAWLSINNRLELPLRRQSLGTSAPVLGRPSSSPPPPVTAASPHRHHRRSVTTSMINNARPQADGAGLSFDRLRPERTSLHASSDMYSPNMVFTNSPFQTVERQMPHFQPGGGESYFALPRPNADISGTTTPQTTYQIEDGRNSSPSSNIGRPLVYYPPSPRNRRSLSRSHSGTADRW</sequence>
<dbReference type="GeneID" id="34611200"/>
<protein>
    <submittedName>
        <fullName evidence="3">Uncharacterized protein</fullName>
    </submittedName>
</protein>
<feature type="region of interest" description="Disordered" evidence="1">
    <location>
        <begin position="76"/>
        <end position="140"/>
    </location>
</feature>
<feature type="transmembrane region" description="Helical" evidence="2">
    <location>
        <begin position="6"/>
        <end position="31"/>
    </location>
</feature>
<feature type="region of interest" description="Disordered" evidence="1">
    <location>
        <begin position="317"/>
        <end position="373"/>
    </location>
</feature>
<dbReference type="Proteomes" id="UP000184188">
    <property type="component" value="Unassembled WGS sequence"/>
</dbReference>
<dbReference type="OrthoDB" id="4492972at2759"/>
<evidence type="ECO:0000313" key="4">
    <source>
        <dbReference type="Proteomes" id="UP000184188"/>
    </source>
</evidence>
<keyword evidence="2" id="KW-0812">Transmembrane</keyword>
<accession>A0A1L9SKH0</accession>
<name>A0A1L9SKH0_9EURO</name>
<dbReference type="RefSeq" id="XP_022582220.1">
    <property type="nucleotide sequence ID" value="XM_022724735.1"/>
</dbReference>
<keyword evidence="2" id="KW-0472">Membrane</keyword>
<dbReference type="EMBL" id="KV878340">
    <property type="protein sequence ID" value="OJJ47710.1"/>
    <property type="molecule type" value="Genomic_DNA"/>
</dbReference>
<dbReference type="VEuPathDB" id="FungiDB:ASPZODRAFT_141281"/>
<feature type="compositionally biased region" description="Polar residues" evidence="1">
    <location>
        <begin position="246"/>
        <end position="255"/>
    </location>
</feature>
<feature type="transmembrane region" description="Helical" evidence="2">
    <location>
        <begin position="38"/>
        <end position="60"/>
    </location>
</feature>
<evidence type="ECO:0000313" key="3">
    <source>
        <dbReference type="EMBL" id="OJJ47710.1"/>
    </source>
</evidence>
<evidence type="ECO:0000256" key="2">
    <source>
        <dbReference type="SAM" id="Phobius"/>
    </source>
</evidence>
<feature type="compositionally biased region" description="Polar residues" evidence="1">
    <location>
        <begin position="171"/>
        <end position="180"/>
    </location>
</feature>
<gene>
    <name evidence="3" type="ORF">ASPZODRAFT_141281</name>
</gene>
<reference evidence="4" key="1">
    <citation type="journal article" date="2017" name="Genome Biol.">
        <title>Comparative genomics reveals high biological diversity and specific adaptations in the industrially and medically important fungal genus Aspergillus.</title>
        <authorList>
            <person name="de Vries R.P."/>
            <person name="Riley R."/>
            <person name="Wiebenga A."/>
            <person name="Aguilar-Osorio G."/>
            <person name="Amillis S."/>
            <person name="Uchima C.A."/>
            <person name="Anderluh G."/>
            <person name="Asadollahi M."/>
            <person name="Askin M."/>
            <person name="Barry K."/>
            <person name="Battaglia E."/>
            <person name="Bayram O."/>
            <person name="Benocci T."/>
            <person name="Braus-Stromeyer S.A."/>
            <person name="Caldana C."/>
            <person name="Canovas D."/>
            <person name="Cerqueira G.C."/>
            <person name="Chen F."/>
            <person name="Chen W."/>
            <person name="Choi C."/>
            <person name="Clum A."/>
            <person name="Dos Santos R.A."/>
            <person name="Damasio A.R."/>
            <person name="Diallinas G."/>
            <person name="Emri T."/>
            <person name="Fekete E."/>
            <person name="Flipphi M."/>
            <person name="Freyberg S."/>
            <person name="Gallo A."/>
            <person name="Gournas C."/>
            <person name="Habgood R."/>
            <person name="Hainaut M."/>
            <person name="Harispe M.L."/>
            <person name="Henrissat B."/>
            <person name="Hilden K.S."/>
            <person name="Hope R."/>
            <person name="Hossain A."/>
            <person name="Karabika E."/>
            <person name="Karaffa L."/>
            <person name="Karanyi Z."/>
            <person name="Krasevec N."/>
            <person name="Kuo A."/>
            <person name="Kusch H."/>
            <person name="LaButti K."/>
            <person name="Lagendijk E.L."/>
            <person name="Lapidus A."/>
            <person name="Levasseur A."/>
            <person name="Lindquist E."/>
            <person name="Lipzen A."/>
            <person name="Logrieco A.F."/>
            <person name="MacCabe A."/>
            <person name="Maekelae M.R."/>
            <person name="Malavazi I."/>
            <person name="Melin P."/>
            <person name="Meyer V."/>
            <person name="Mielnichuk N."/>
            <person name="Miskei M."/>
            <person name="Molnar A.P."/>
            <person name="Mule G."/>
            <person name="Ngan C.Y."/>
            <person name="Orejas M."/>
            <person name="Orosz E."/>
            <person name="Ouedraogo J.P."/>
            <person name="Overkamp K.M."/>
            <person name="Park H.-S."/>
            <person name="Perrone G."/>
            <person name="Piumi F."/>
            <person name="Punt P.J."/>
            <person name="Ram A.F."/>
            <person name="Ramon A."/>
            <person name="Rauscher S."/>
            <person name="Record E."/>
            <person name="Riano-Pachon D.M."/>
            <person name="Robert V."/>
            <person name="Roehrig J."/>
            <person name="Ruller R."/>
            <person name="Salamov A."/>
            <person name="Salih N.S."/>
            <person name="Samson R.A."/>
            <person name="Sandor E."/>
            <person name="Sanguinetti M."/>
            <person name="Schuetze T."/>
            <person name="Sepcic K."/>
            <person name="Shelest E."/>
            <person name="Sherlock G."/>
            <person name="Sophianopoulou V."/>
            <person name="Squina F.M."/>
            <person name="Sun H."/>
            <person name="Susca A."/>
            <person name="Todd R.B."/>
            <person name="Tsang A."/>
            <person name="Unkles S.E."/>
            <person name="van de Wiele N."/>
            <person name="van Rossen-Uffink D."/>
            <person name="Oliveira J.V."/>
            <person name="Vesth T.C."/>
            <person name="Visser J."/>
            <person name="Yu J.-H."/>
            <person name="Zhou M."/>
            <person name="Andersen M.R."/>
            <person name="Archer D.B."/>
            <person name="Baker S.E."/>
            <person name="Benoit I."/>
            <person name="Brakhage A.A."/>
            <person name="Braus G.H."/>
            <person name="Fischer R."/>
            <person name="Frisvad J.C."/>
            <person name="Goldman G.H."/>
            <person name="Houbraken J."/>
            <person name="Oakley B."/>
            <person name="Pocsi I."/>
            <person name="Scazzocchio C."/>
            <person name="Seiboth B."/>
            <person name="vanKuyk P.A."/>
            <person name="Wortman J."/>
            <person name="Dyer P.S."/>
            <person name="Grigoriev I.V."/>
        </authorList>
    </citation>
    <scope>NUCLEOTIDE SEQUENCE [LARGE SCALE GENOMIC DNA]</scope>
    <source>
        <strain evidence="4">CBS 506.65</strain>
    </source>
</reference>
<keyword evidence="2" id="KW-1133">Transmembrane helix</keyword>
<proteinExistence type="predicted"/>
<feature type="region of interest" description="Disordered" evidence="1">
    <location>
        <begin position="217"/>
        <end position="266"/>
    </location>
</feature>
<feature type="compositionally biased region" description="Low complexity" evidence="1">
    <location>
        <begin position="76"/>
        <end position="87"/>
    </location>
</feature>
<organism evidence="3 4">
    <name type="scientific">Penicilliopsis zonata CBS 506.65</name>
    <dbReference type="NCBI Taxonomy" id="1073090"/>
    <lineage>
        <taxon>Eukaryota</taxon>
        <taxon>Fungi</taxon>
        <taxon>Dikarya</taxon>
        <taxon>Ascomycota</taxon>
        <taxon>Pezizomycotina</taxon>
        <taxon>Eurotiomycetes</taxon>
        <taxon>Eurotiomycetidae</taxon>
        <taxon>Eurotiales</taxon>
        <taxon>Aspergillaceae</taxon>
        <taxon>Penicilliopsis</taxon>
    </lineage>
</organism>
<keyword evidence="4" id="KW-1185">Reference proteome</keyword>
<feature type="compositionally biased region" description="Low complexity" evidence="1">
    <location>
        <begin position="97"/>
        <end position="110"/>
    </location>
</feature>
<feature type="region of interest" description="Disordered" evidence="1">
    <location>
        <begin position="171"/>
        <end position="194"/>
    </location>
</feature>
<feature type="compositionally biased region" description="Polar residues" evidence="1">
    <location>
        <begin position="321"/>
        <end position="345"/>
    </location>
</feature>
<evidence type="ECO:0000256" key="1">
    <source>
        <dbReference type="SAM" id="MobiDB-lite"/>
    </source>
</evidence>